<dbReference type="SMR" id="A0A063XHB2"/>
<proteinExistence type="inferred from homology"/>
<evidence type="ECO:0000256" key="4">
    <source>
        <dbReference type="ARBA" id="ARBA00023136"/>
    </source>
</evidence>
<sequence length="118" mass="13222">MTHLHITTWVVALILLFVSYSLYSSGSAKGAKITHMILRLFYILIILTGAELFVRFANWNGEYAGKMILGIITIGLMEMLLIRKKKEKSTGGLWVGFVIVLLLTVLLGLHLPIGFQLF</sequence>
<dbReference type="Proteomes" id="UP000032247">
    <property type="component" value="Unassembled WGS sequence"/>
</dbReference>
<dbReference type="GO" id="GO:0005886">
    <property type="term" value="C:plasma membrane"/>
    <property type="evidence" value="ECO:0007669"/>
    <property type="project" value="UniProtKB-SubCell"/>
</dbReference>
<dbReference type="EMBL" id="JXBC01000002">
    <property type="protein sequence ID" value="KIU12022.1"/>
    <property type="molecule type" value="Genomic_DNA"/>
</dbReference>
<gene>
    <name evidence="8" type="primary">yisL</name>
    <name evidence="7" type="ORF">J5227_05370</name>
    <name evidence="8" type="ORF">P5633_18555</name>
    <name evidence="9" type="ORF">QL281_18305</name>
    <name evidence="6" type="ORF">SC09_Contig19orf00360</name>
</gene>
<feature type="transmembrane region" description="Helical" evidence="5">
    <location>
        <begin position="6"/>
        <end position="24"/>
    </location>
</feature>
<keyword evidence="4 5" id="KW-0472">Membrane</keyword>
<dbReference type="STRING" id="483913.AN935_05585"/>
<evidence type="ECO:0000313" key="10">
    <source>
        <dbReference type="Proteomes" id="UP000032247"/>
    </source>
</evidence>
<comment type="subcellular location">
    <subcellularLocation>
        <location evidence="5">Cell membrane</location>
        <topology evidence="5">Multi-pass membrane protein</topology>
    </subcellularLocation>
</comment>
<protein>
    <recommendedName>
        <fullName evidence="5">UPF0344 protein J5227_05370</fullName>
    </recommendedName>
</protein>
<evidence type="ECO:0000256" key="2">
    <source>
        <dbReference type="ARBA" id="ARBA00022692"/>
    </source>
</evidence>
<dbReference type="RefSeq" id="WP_003244937.1">
    <property type="nucleotide sequence ID" value="NZ_AP024621.1"/>
</dbReference>
<accession>A0A063XHB2</accession>
<evidence type="ECO:0000313" key="6">
    <source>
        <dbReference type="EMBL" id="KIU12022.1"/>
    </source>
</evidence>
<evidence type="ECO:0000313" key="7">
    <source>
        <dbReference type="EMBL" id="MBO3793762.1"/>
    </source>
</evidence>
<reference evidence="7" key="2">
    <citation type="submission" date="2021-03" db="EMBL/GenBank/DDBJ databases">
        <title>Isolation of Bacillus subtilis from fermented food sample.</title>
        <authorList>
            <person name="Lakshmanan V."/>
            <person name="Athira K."/>
            <person name="Rajagopal K."/>
        </authorList>
    </citation>
    <scope>NUCLEOTIDE SEQUENCE</scope>
    <source>
        <strain evidence="7">S1</strain>
    </source>
</reference>
<reference evidence="8" key="3">
    <citation type="submission" date="2023-03" db="EMBL/GenBank/DDBJ databases">
        <title>Complete genome sequences of 52 Bacillus and Priestia strains isolated from West-African fermentations and 26 reference strains from the DSMZ collection.</title>
        <authorList>
            <person name="Wiedenbein E.S."/>
            <person name="Canoy T.S."/>
            <person name="Hui Y."/>
            <person name="Parkouda C."/>
            <person name="Dawende C."/>
            <person name="Ametefe E."/>
            <person name="Jespersen L."/>
            <person name="Nielsen D.S."/>
        </authorList>
    </citation>
    <scope>NUCLEOTIDE SEQUENCE</scope>
    <source>
        <strain evidence="8">PRO56</strain>
    </source>
</reference>
<evidence type="ECO:0000313" key="9">
    <source>
        <dbReference type="EMBL" id="WHM20734.1"/>
    </source>
</evidence>
<reference evidence="6 10" key="1">
    <citation type="submission" date="2014-12" db="EMBL/GenBank/DDBJ databases">
        <title>Comparative genome analysis of Bacillus coagulans HM-08, Clostridium butyricum HM-68, Bacillus subtilis HM-66 and Bacillus licheniformis BL-09.</title>
        <authorList>
            <person name="Zhang H."/>
        </authorList>
    </citation>
    <scope>NUCLEOTIDE SEQUENCE [LARGE SCALE GENOMIC DNA]</scope>
    <source>
        <strain evidence="6 10">HM-66</strain>
    </source>
</reference>
<name>A0A063XHB2_BACIU</name>
<dbReference type="EMBL" id="CP125292">
    <property type="protein sequence ID" value="WHM20734.1"/>
    <property type="molecule type" value="Genomic_DNA"/>
</dbReference>
<dbReference type="Proteomes" id="UP000665181">
    <property type="component" value="Unassembled WGS sequence"/>
</dbReference>
<dbReference type="EMBL" id="JAGFPW010000003">
    <property type="protein sequence ID" value="MBO3793762.1"/>
    <property type="molecule type" value="Genomic_DNA"/>
</dbReference>
<dbReference type="AlphaFoldDB" id="A0A063XHB2"/>
<dbReference type="InterPro" id="IPR010899">
    <property type="entry name" value="UPF0344"/>
</dbReference>
<dbReference type="EMBL" id="CP120576">
    <property type="protein sequence ID" value="WEY84282.1"/>
    <property type="molecule type" value="Genomic_DNA"/>
</dbReference>
<feature type="transmembrane region" description="Helical" evidence="5">
    <location>
        <begin position="36"/>
        <end position="57"/>
    </location>
</feature>
<evidence type="ECO:0000313" key="8">
    <source>
        <dbReference type="EMBL" id="WEY84282.1"/>
    </source>
</evidence>
<dbReference type="Pfam" id="PF07457">
    <property type="entry name" value="DUF1516"/>
    <property type="match status" value="1"/>
</dbReference>
<evidence type="ECO:0000256" key="1">
    <source>
        <dbReference type="ARBA" id="ARBA00022475"/>
    </source>
</evidence>
<dbReference type="PATRIC" id="fig|1423.134.peg.3526"/>
<evidence type="ECO:0000256" key="3">
    <source>
        <dbReference type="ARBA" id="ARBA00022989"/>
    </source>
</evidence>
<feature type="transmembrane region" description="Helical" evidence="5">
    <location>
        <begin position="63"/>
        <end position="81"/>
    </location>
</feature>
<dbReference type="OMA" id="HMHIASW"/>
<keyword evidence="3 5" id="KW-1133">Transmembrane helix</keyword>
<feature type="transmembrane region" description="Helical" evidence="5">
    <location>
        <begin position="93"/>
        <end position="113"/>
    </location>
</feature>
<evidence type="ECO:0000256" key="5">
    <source>
        <dbReference type="HAMAP-Rule" id="MF_01536"/>
    </source>
</evidence>
<organism evidence="6 10">
    <name type="scientific">Bacillus subtilis</name>
    <dbReference type="NCBI Taxonomy" id="1423"/>
    <lineage>
        <taxon>Bacteria</taxon>
        <taxon>Bacillati</taxon>
        <taxon>Bacillota</taxon>
        <taxon>Bacilli</taxon>
        <taxon>Bacillales</taxon>
        <taxon>Bacillaceae</taxon>
        <taxon>Bacillus</taxon>
    </lineage>
</organism>
<keyword evidence="1 5" id="KW-1003">Cell membrane</keyword>
<dbReference type="Proteomes" id="UP001229422">
    <property type="component" value="Chromosome"/>
</dbReference>
<dbReference type="NCBIfam" id="NF010198">
    <property type="entry name" value="PRK13673.1-5"/>
    <property type="match status" value="1"/>
</dbReference>
<dbReference type="HAMAP" id="MF_01536">
    <property type="entry name" value="UPF0344"/>
    <property type="match status" value="1"/>
</dbReference>
<comment type="similarity">
    <text evidence="5">Belongs to the UPF0344 family.</text>
</comment>
<dbReference type="Proteomes" id="UP001214898">
    <property type="component" value="Chromosome"/>
</dbReference>
<keyword evidence="2 5" id="KW-0812">Transmembrane</keyword>
<reference evidence="9" key="4">
    <citation type="submission" date="2023-05" db="EMBL/GenBank/DDBJ databases">
        <title>Complete genome sequence of Bacillus subtilis SRCM117797 isolated from Soybean paste.</title>
        <authorList>
            <person name="Abraha H.B."/>
            <person name="Kim K.-P."/>
            <person name="Ryu M.-S."/>
            <person name="Jeong D.-Y."/>
        </authorList>
    </citation>
    <scope>NUCLEOTIDE SEQUENCE</scope>
    <source>
        <strain evidence="9">SRCM117797</strain>
    </source>
</reference>